<proteinExistence type="predicted"/>
<dbReference type="InterPro" id="IPR014718">
    <property type="entry name" value="GH-type_carb-bd"/>
</dbReference>
<dbReference type="EMBL" id="JAGFBM010000009">
    <property type="protein sequence ID" value="MBO3086179.1"/>
    <property type="molecule type" value="Genomic_DNA"/>
</dbReference>
<reference evidence="1 2" key="1">
    <citation type="submission" date="2021-03" db="EMBL/GenBank/DDBJ databases">
        <title>novel species in genus Cellulomonas.</title>
        <authorList>
            <person name="Zhang G."/>
        </authorList>
    </citation>
    <scope>NUCLEOTIDE SEQUENCE [LARGE SCALE GENOMIC DNA]</scope>
    <source>
        <strain evidence="2">zg-ZUI188</strain>
    </source>
</reference>
<dbReference type="InterPro" id="IPR011013">
    <property type="entry name" value="Gal_mutarotase_sf_dom"/>
</dbReference>
<evidence type="ECO:0000313" key="1">
    <source>
        <dbReference type="EMBL" id="MBO3086179.1"/>
    </source>
</evidence>
<protein>
    <submittedName>
        <fullName evidence="1">Aldose epimerase</fullName>
    </submittedName>
</protein>
<dbReference type="SUPFAM" id="SSF74650">
    <property type="entry name" value="Galactose mutarotase-like"/>
    <property type="match status" value="1"/>
</dbReference>
<comment type="caution">
    <text evidence="1">The sequence shown here is derived from an EMBL/GenBank/DDBJ whole genome shotgun (WGS) entry which is preliminary data.</text>
</comment>
<gene>
    <name evidence="1" type="ORF">J4035_16170</name>
</gene>
<dbReference type="Pfam" id="PF01263">
    <property type="entry name" value="Aldose_epim"/>
    <property type="match status" value="1"/>
</dbReference>
<dbReference type="RefSeq" id="WP_208213100.1">
    <property type="nucleotide sequence ID" value="NZ_CP074404.1"/>
</dbReference>
<sequence length="327" mass="35470">MTTLQERMPTAVAGADPRVVTLRSDRWELDVLPETGAAIAAGRVRTPDGVWRDLLRPTRSAGMGEPEKCASFPMIPWSNRVSAGVLRFGGRSWQLQRNCADGTAIHGAARHSPWSVVERTDGRVVLELDTCELVGVNFPWKYRARITYALSGDRLTVGTSLRNTDVEPFPGGFGHHPYLQRSLSPVGSPGPAPRAHPVLEVPAHKSYAMVRALPSGPAGAVSPRADFRVPRPLTSAFVDDVVTGWEPGAPVRIHYPDSGVGVDLHADPVFAHLVLYAPRKRSYFAVEPVTNVNDGFTMHEQGVPGTGVFVLEPGEERSGAFTMTVRT</sequence>
<dbReference type="Gene3D" id="2.70.98.10">
    <property type="match status" value="1"/>
</dbReference>
<evidence type="ECO:0000313" key="2">
    <source>
        <dbReference type="Proteomes" id="UP000678317"/>
    </source>
</evidence>
<keyword evidence="2" id="KW-1185">Reference proteome</keyword>
<organism evidence="1 2">
    <name type="scientific">Cellulomonas fengjieae</name>
    <dbReference type="NCBI Taxonomy" id="2819978"/>
    <lineage>
        <taxon>Bacteria</taxon>
        <taxon>Bacillati</taxon>
        <taxon>Actinomycetota</taxon>
        <taxon>Actinomycetes</taxon>
        <taxon>Micrococcales</taxon>
        <taxon>Cellulomonadaceae</taxon>
        <taxon>Cellulomonas</taxon>
    </lineage>
</organism>
<dbReference type="InterPro" id="IPR008183">
    <property type="entry name" value="Aldose_1/G6P_1-epimerase"/>
</dbReference>
<dbReference type="Proteomes" id="UP000678317">
    <property type="component" value="Unassembled WGS sequence"/>
</dbReference>
<accession>A0ABS3SLD3</accession>
<name>A0ABS3SLD3_9CELL</name>